<keyword evidence="4" id="KW-1003">Cell membrane</keyword>
<keyword evidence="11" id="KW-0675">Receptor</keyword>
<accession>A0A9Q0MUQ8</accession>
<evidence type="ECO:0000256" key="6">
    <source>
        <dbReference type="ARBA" id="ARBA00022692"/>
    </source>
</evidence>
<dbReference type="InterPro" id="IPR057318">
    <property type="entry name" value="RENR_N"/>
</dbReference>
<evidence type="ECO:0000256" key="4">
    <source>
        <dbReference type="ARBA" id="ARBA00022475"/>
    </source>
</evidence>
<dbReference type="Proteomes" id="UP001151699">
    <property type="component" value="Chromosome X"/>
</dbReference>
<proteinExistence type="predicted"/>
<evidence type="ECO:0000256" key="11">
    <source>
        <dbReference type="ARBA" id="ARBA00023170"/>
    </source>
</evidence>
<sequence>MLKTFLIISTLFVATLASSHLQILQSPKSLSFKGNDRLDSESLADVLAASLGFSVTHPCDWKGLYINDPFSPAKGVVAIVVDGVNEFDHLNSAKTNSYELIGTGAQESLDSLVFRVQEHNAEAIDLDLTQGFDVLDQYASQLGDIKPHIDKIVSSLKPSNVEDKLFLQQISTIQALTDNIKTLDNLPKFITIRLSLTPLISAHTLASPAVTDALKLLSNAVQDLTEATVKAYNNNAVVAVVTVVEDAFSRNKRATGSGRQSDPIPPNLNLALSYSEDYPVIFNIILWFSVVLTFSLLAISYTIGYMDPGRDSIIYRMTSTRMKKDN</sequence>
<dbReference type="Pfam" id="PF07850">
    <property type="entry name" value="Renin_r"/>
    <property type="match status" value="1"/>
</dbReference>
<evidence type="ECO:0000256" key="3">
    <source>
        <dbReference type="ARBA" id="ARBA00004373"/>
    </source>
</evidence>
<dbReference type="GO" id="GO:0038023">
    <property type="term" value="F:signaling receptor activity"/>
    <property type="evidence" value="ECO:0007669"/>
    <property type="project" value="InterPro"/>
</dbReference>
<comment type="subcellular location">
    <subcellularLocation>
        <location evidence="2">Cell membrane</location>
        <topology evidence="2">Single-pass type I membrane protein</topology>
    </subcellularLocation>
    <subcellularLocation>
        <location evidence="1">Endoplasmic reticulum membrane</location>
        <topology evidence="1">Single-pass type I membrane protein</topology>
    </subcellularLocation>
    <subcellularLocation>
        <location evidence="3">Vesicle</location>
    </subcellularLocation>
</comment>
<evidence type="ECO:0000256" key="2">
    <source>
        <dbReference type="ARBA" id="ARBA00004251"/>
    </source>
</evidence>
<reference evidence="16" key="1">
    <citation type="submission" date="2022-07" db="EMBL/GenBank/DDBJ databases">
        <authorList>
            <person name="Trinca V."/>
            <person name="Uliana J.V.C."/>
            <person name="Torres T.T."/>
            <person name="Ward R.J."/>
            <person name="Monesi N."/>
        </authorList>
    </citation>
    <scope>NUCLEOTIDE SEQUENCE</scope>
    <source>
        <strain evidence="16">HSMRA1968</strain>
        <tissue evidence="16">Whole embryos</tissue>
    </source>
</reference>
<gene>
    <name evidence="16" type="primary">ATP6AP2</name>
    <name evidence="16" type="ORF">Bhyg_11020</name>
</gene>
<protein>
    <submittedName>
        <fullName evidence="16">ATPase H(+)-transporting accessory protein 2</fullName>
    </submittedName>
</protein>
<feature type="domain" description="Renin receptor-like C-terminal transmembrane spanning segment" evidence="14">
    <location>
        <begin position="264"/>
        <end position="325"/>
    </location>
</feature>
<evidence type="ECO:0000256" key="8">
    <source>
        <dbReference type="ARBA" id="ARBA00022824"/>
    </source>
</evidence>
<evidence type="ECO:0000259" key="14">
    <source>
        <dbReference type="Pfam" id="PF07850"/>
    </source>
</evidence>
<dbReference type="PANTHER" id="PTHR13351:SF1">
    <property type="entry name" value="RENIN RECEPTOR"/>
    <property type="match status" value="1"/>
</dbReference>
<evidence type="ECO:0000256" key="13">
    <source>
        <dbReference type="SAM" id="SignalP"/>
    </source>
</evidence>
<name>A0A9Q0MUQ8_9DIPT</name>
<dbReference type="EMBL" id="WJQU01000003">
    <property type="protein sequence ID" value="KAJ6638286.1"/>
    <property type="molecule type" value="Genomic_DNA"/>
</dbReference>
<evidence type="ECO:0000313" key="16">
    <source>
        <dbReference type="EMBL" id="KAJ6638286.1"/>
    </source>
</evidence>
<dbReference type="GO" id="GO:0009897">
    <property type="term" value="C:external side of plasma membrane"/>
    <property type="evidence" value="ECO:0007669"/>
    <property type="project" value="TreeGrafter"/>
</dbReference>
<evidence type="ECO:0000256" key="10">
    <source>
        <dbReference type="ARBA" id="ARBA00023136"/>
    </source>
</evidence>
<dbReference type="InterPro" id="IPR012493">
    <property type="entry name" value="Renin_rcpt"/>
</dbReference>
<feature type="signal peptide" evidence="13">
    <location>
        <begin position="1"/>
        <end position="17"/>
    </location>
</feature>
<keyword evidence="6 12" id="KW-0812">Transmembrane</keyword>
<feature type="chain" id="PRO_5040234726" evidence="13">
    <location>
        <begin position="18"/>
        <end position="326"/>
    </location>
</feature>
<dbReference type="PANTHER" id="PTHR13351">
    <property type="entry name" value="RENIN RECEPTOR"/>
    <property type="match status" value="1"/>
</dbReference>
<dbReference type="Pfam" id="PF25294">
    <property type="entry name" value="RENR_N"/>
    <property type="match status" value="1"/>
</dbReference>
<dbReference type="GO" id="GO:0030177">
    <property type="term" value="P:positive regulation of Wnt signaling pathway"/>
    <property type="evidence" value="ECO:0007669"/>
    <property type="project" value="TreeGrafter"/>
</dbReference>
<feature type="domain" description="Renin receptor N-terminal" evidence="15">
    <location>
        <begin position="18"/>
        <end position="243"/>
    </location>
</feature>
<evidence type="ECO:0000259" key="15">
    <source>
        <dbReference type="Pfam" id="PF25294"/>
    </source>
</evidence>
<keyword evidence="9 12" id="KW-1133">Transmembrane helix</keyword>
<evidence type="ECO:0000256" key="5">
    <source>
        <dbReference type="ARBA" id="ARBA00022685"/>
    </source>
</evidence>
<comment type="caution">
    <text evidence="16">The sequence shown here is derived from an EMBL/GenBank/DDBJ whole genome shotgun (WGS) entry which is preliminary data.</text>
</comment>
<evidence type="ECO:0000256" key="12">
    <source>
        <dbReference type="SAM" id="Phobius"/>
    </source>
</evidence>
<keyword evidence="5" id="KW-0165">Cleavage on pair of basic residues</keyword>
<organism evidence="16 17">
    <name type="scientific">Pseudolycoriella hygida</name>
    <dbReference type="NCBI Taxonomy" id="35572"/>
    <lineage>
        <taxon>Eukaryota</taxon>
        <taxon>Metazoa</taxon>
        <taxon>Ecdysozoa</taxon>
        <taxon>Arthropoda</taxon>
        <taxon>Hexapoda</taxon>
        <taxon>Insecta</taxon>
        <taxon>Pterygota</taxon>
        <taxon>Neoptera</taxon>
        <taxon>Endopterygota</taxon>
        <taxon>Diptera</taxon>
        <taxon>Nematocera</taxon>
        <taxon>Sciaroidea</taxon>
        <taxon>Sciaridae</taxon>
        <taxon>Pseudolycoriella</taxon>
    </lineage>
</organism>
<dbReference type="OrthoDB" id="7866065at2759"/>
<feature type="transmembrane region" description="Helical" evidence="12">
    <location>
        <begin position="284"/>
        <end position="306"/>
    </location>
</feature>
<dbReference type="AlphaFoldDB" id="A0A9Q0MUQ8"/>
<dbReference type="GO" id="GO:0098588">
    <property type="term" value="C:bounding membrane of organelle"/>
    <property type="evidence" value="ECO:0007669"/>
    <property type="project" value="UniProtKB-ARBA"/>
</dbReference>
<evidence type="ECO:0000313" key="17">
    <source>
        <dbReference type="Proteomes" id="UP001151699"/>
    </source>
</evidence>
<keyword evidence="10 12" id="KW-0472">Membrane</keyword>
<keyword evidence="8" id="KW-0256">Endoplasmic reticulum</keyword>
<evidence type="ECO:0000256" key="1">
    <source>
        <dbReference type="ARBA" id="ARBA00004115"/>
    </source>
</evidence>
<keyword evidence="7 13" id="KW-0732">Signal</keyword>
<evidence type="ECO:0000256" key="9">
    <source>
        <dbReference type="ARBA" id="ARBA00022989"/>
    </source>
</evidence>
<evidence type="ECO:0000256" key="7">
    <source>
        <dbReference type="ARBA" id="ARBA00022729"/>
    </source>
</evidence>
<dbReference type="GO" id="GO:0005789">
    <property type="term" value="C:endoplasmic reticulum membrane"/>
    <property type="evidence" value="ECO:0007669"/>
    <property type="project" value="UniProtKB-SubCell"/>
</dbReference>
<dbReference type="GO" id="GO:0031982">
    <property type="term" value="C:vesicle"/>
    <property type="evidence" value="ECO:0007669"/>
    <property type="project" value="UniProtKB-SubCell"/>
</dbReference>
<dbReference type="InterPro" id="IPR056780">
    <property type="entry name" value="Renin_r_C"/>
</dbReference>
<keyword evidence="17" id="KW-1185">Reference proteome</keyword>